<reference evidence="2 3" key="1">
    <citation type="journal article" date="2023" name="Sci. Data">
        <title>Genome assembly of the Korean intertidal mud-creeper Batillaria attramentaria.</title>
        <authorList>
            <person name="Patra A.K."/>
            <person name="Ho P.T."/>
            <person name="Jun S."/>
            <person name="Lee S.J."/>
            <person name="Kim Y."/>
            <person name="Won Y.J."/>
        </authorList>
    </citation>
    <scope>NUCLEOTIDE SEQUENCE [LARGE SCALE GENOMIC DNA]</scope>
    <source>
        <strain evidence="2">Wonlab-2016</strain>
    </source>
</reference>
<evidence type="ECO:0000313" key="2">
    <source>
        <dbReference type="EMBL" id="KAK7486862.1"/>
    </source>
</evidence>
<sequence length="86" mass="10499">MNRTESETVITELEVRYCKVGYNHEQDYKWTTEHNSRFQMDNRTQQPSFKLSTDFRWTTEHNSRFQMDNRTQQPISDEQQNTTAEF</sequence>
<dbReference type="AlphaFoldDB" id="A0ABD0KIS1"/>
<organism evidence="2 3">
    <name type="scientific">Batillaria attramentaria</name>
    <dbReference type="NCBI Taxonomy" id="370345"/>
    <lineage>
        <taxon>Eukaryota</taxon>
        <taxon>Metazoa</taxon>
        <taxon>Spiralia</taxon>
        <taxon>Lophotrochozoa</taxon>
        <taxon>Mollusca</taxon>
        <taxon>Gastropoda</taxon>
        <taxon>Caenogastropoda</taxon>
        <taxon>Sorbeoconcha</taxon>
        <taxon>Cerithioidea</taxon>
        <taxon>Batillariidae</taxon>
        <taxon>Batillaria</taxon>
    </lineage>
</organism>
<evidence type="ECO:0000256" key="1">
    <source>
        <dbReference type="SAM" id="MobiDB-lite"/>
    </source>
</evidence>
<keyword evidence="3" id="KW-1185">Reference proteome</keyword>
<proteinExistence type="predicted"/>
<feature type="region of interest" description="Disordered" evidence="1">
    <location>
        <begin position="60"/>
        <end position="86"/>
    </location>
</feature>
<comment type="caution">
    <text evidence="2">The sequence shown here is derived from an EMBL/GenBank/DDBJ whole genome shotgun (WGS) entry which is preliminary data.</text>
</comment>
<protein>
    <submittedName>
        <fullName evidence="2">Uncharacterized protein</fullName>
    </submittedName>
</protein>
<evidence type="ECO:0000313" key="3">
    <source>
        <dbReference type="Proteomes" id="UP001519460"/>
    </source>
</evidence>
<gene>
    <name evidence="2" type="ORF">BaRGS_00021833</name>
</gene>
<dbReference type="EMBL" id="JACVVK020000172">
    <property type="protein sequence ID" value="KAK7486862.1"/>
    <property type="molecule type" value="Genomic_DNA"/>
</dbReference>
<accession>A0ABD0KIS1</accession>
<feature type="compositionally biased region" description="Polar residues" evidence="1">
    <location>
        <begin position="64"/>
        <end position="86"/>
    </location>
</feature>
<name>A0ABD0KIS1_9CAEN</name>
<dbReference type="Proteomes" id="UP001519460">
    <property type="component" value="Unassembled WGS sequence"/>
</dbReference>